<dbReference type="PANTHER" id="PTHR35901">
    <property type="entry name" value="RIBONUCLEASE VAPC3"/>
    <property type="match status" value="1"/>
</dbReference>
<dbReference type="InterPro" id="IPR029060">
    <property type="entry name" value="PIN-like_dom_sf"/>
</dbReference>
<dbReference type="CDD" id="cd09873">
    <property type="entry name" value="PIN_Pae0151-like"/>
    <property type="match status" value="1"/>
</dbReference>
<sequence>MSRYVVDASVVAKWFIPEDHSEIALRLLNGNELLAPDLLYAEFGNILWKKRRRGELHVEQLLKAVAGLCAVPIRVEASSSIVVSAIGIACDLDRSVYDSLYLALAVAQNCELVTADRRLYNSLRGTVLHSRIVWVEAIAGEASH</sequence>
<keyword evidence="2 6" id="KW-0540">Nuclease</keyword>
<dbReference type="SUPFAM" id="SSF88723">
    <property type="entry name" value="PIN domain-like"/>
    <property type="match status" value="1"/>
</dbReference>
<dbReference type="InterPro" id="IPR051619">
    <property type="entry name" value="TypeII_TA_RNase_PINc/VapC"/>
</dbReference>
<evidence type="ECO:0000313" key="8">
    <source>
        <dbReference type="EMBL" id="OGI67470.1"/>
    </source>
</evidence>
<feature type="binding site" evidence="6">
    <location>
        <position position="7"/>
    </location>
    <ligand>
        <name>Mg(2+)</name>
        <dbReference type="ChEBI" id="CHEBI:18420"/>
    </ligand>
</feature>
<keyword evidence="3 6" id="KW-0479">Metal-binding</keyword>
<comment type="caution">
    <text evidence="8">The sequence shown here is derived from an EMBL/GenBank/DDBJ whole genome shotgun (WGS) entry which is preliminary data.</text>
</comment>
<feature type="domain" description="PIN" evidence="7">
    <location>
        <begin position="4"/>
        <end position="120"/>
    </location>
</feature>
<dbReference type="InterPro" id="IPR044153">
    <property type="entry name" value="PIN_Pae0151-like"/>
</dbReference>
<protein>
    <recommendedName>
        <fullName evidence="6">Ribonuclease VapC</fullName>
        <shortName evidence="6">RNase VapC</shortName>
        <ecNumber evidence="6">3.1.-.-</ecNumber>
    </recommendedName>
    <alternativeName>
        <fullName evidence="6">Toxin VapC</fullName>
    </alternativeName>
</protein>
<comment type="function">
    <text evidence="6">Toxic component of a toxin-antitoxin (TA) system. An RNase.</text>
</comment>
<gene>
    <name evidence="6" type="primary">vapC</name>
    <name evidence="8" type="ORF">A2W18_01790</name>
</gene>
<dbReference type="EC" id="3.1.-.-" evidence="6"/>
<keyword evidence="5 6" id="KW-0460">Magnesium</keyword>
<dbReference type="AlphaFoldDB" id="A0A1F6VCV6"/>
<evidence type="ECO:0000256" key="1">
    <source>
        <dbReference type="ARBA" id="ARBA00022649"/>
    </source>
</evidence>
<keyword evidence="6" id="KW-0800">Toxin</keyword>
<dbReference type="Pfam" id="PF01850">
    <property type="entry name" value="PIN"/>
    <property type="match status" value="1"/>
</dbReference>
<dbReference type="GO" id="GO:0090729">
    <property type="term" value="F:toxin activity"/>
    <property type="evidence" value="ECO:0007669"/>
    <property type="project" value="UniProtKB-KW"/>
</dbReference>
<dbReference type="Gene3D" id="3.40.50.1010">
    <property type="entry name" value="5'-nuclease"/>
    <property type="match status" value="1"/>
</dbReference>
<comment type="similarity">
    <text evidence="6">Belongs to the PINc/VapC protein family.</text>
</comment>
<dbReference type="HAMAP" id="MF_00265">
    <property type="entry name" value="VapC_Nob1"/>
    <property type="match status" value="1"/>
</dbReference>
<evidence type="ECO:0000259" key="7">
    <source>
        <dbReference type="Pfam" id="PF01850"/>
    </source>
</evidence>
<dbReference type="PANTHER" id="PTHR35901:SF1">
    <property type="entry name" value="EXONUCLEASE VAPC9"/>
    <property type="match status" value="1"/>
</dbReference>
<dbReference type="InterPro" id="IPR002716">
    <property type="entry name" value="PIN_dom"/>
</dbReference>
<comment type="cofactor">
    <cofactor evidence="6">
        <name>Mg(2+)</name>
        <dbReference type="ChEBI" id="CHEBI:18420"/>
    </cofactor>
</comment>
<keyword evidence="4 6" id="KW-0378">Hydrolase</keyword>
<dbReference type="EMBL" id="MFSP01000060">
    <property type="protein sequence ID" value="OGI67470.1"/>
    <property type="molecule type" value="Genomic_DNA"/>
</dbReference>
<dbReference type="Proteomes" id="UP000179076">
    <property type="component" value="Unassembled WGS sequence"/>
</dbReference>
<evidence type="ECO:0000256" key="2">
    <source>
        <dbReference type="ARBA" id="ARBA00022722"/>
    </source>
</evidence>
<organism evidence="8 9">
    <name type="scientific">Candidatus Muproteobacteria bacterium RBG_16_60_9</name>
    <dbReference type="NCBI Taxonomy" id="1817755"/>
    <lineage>
        <taxon>Bacteria</taxon>
        <taxon>Pseudomonadati</taxon>
        <taxon>Pseudomonadota</taxon>
        <taxon>Candidatus Muproteobacteria</taxon>
    </lineage>
</organism>
<evidence type="ECO:0000256" key="4">
    <source>
        <dbReference type="ARBA" id="ARBA00022801"/>
    </source>
</evidence>
<evidence type="ECO:0000256" key="3">
    <source>
        <dbReference type="ARBA" id="ARBA00022723"/>
    </source>
</evidence>
<evidence type="ECO:0000256" key="6">
    <source>
        <dbReference type="HAMAP-Rule" id="MF_00265"/>
    </source>
</evidence>
<evidence type="ECO:0000313" key="9">
    <source>
        <dbReference type="Proteomes" id="UP000179076"/>
    </source>
</evidence>
<dbReference type="GO" id="GO:0000287">
    <property type="term" value="F:magnesium ion binding"/>
    <property type="evidence" value="ECO:0007669"/>
    <property type="project" value="UniProtKB-UniRule"/>
</dbReference>
<keyword evidence="1 6" id="KW-1277">Toxin-antitoxin system</keyword>
<dbReference type="GO" id="GO:0004540">
    <property type="term" value="F:RNA nuclease activity"/>
    <property type="evidence" value="ECO:0007669"/>
    <property type="project" value="InterPro"/>
</dbReference>
<reference evidence="8 9" key="1">
    <citation type="journal article" date="2016" name="Nat. Commun.">
        <title>Thousands of microbial genomes shed light on interconnected biogeochemical processes in an aquifer system.</title>
        <authorList>
            <person name="Anantharaman K."/>
            <person name="Brown C.T."/>
            <person name="Hug L.A."/>
            <person name="Sharon I."/>
            <person name="Castelle C.J."/>
            <person name="Probst A.J."/>
            <person name="Thomas B.C."/>
            <person name="Singh A."/>
            <person name="Wilkins M.J."/>
            <person name="Karaoz U."/>
            <person name="Brodie E.L."/>
            <person name="Williams K.H."/>
            <person name="Hubbard S.S."/>
            <person name="Banfield J.F."/>
        </authorList>
    </citation>
    <scope>NUCLEOTIDE SEQUENCE [LARGE SCALE GENOMIC DNA]</scope>
</reference>
<feature type="binding site" evidence="6">
    <location>
        <position position="98"/>
    </location>
    <ligand>
        <name>Mg(2+)</name>
        <dbReference type="ChEBI" id="CHEBI:18420"/>
    </ligand>
</feature>
<evidence type="ECO:0000256" key="5">
    <source>
        <dbReference type="ARBA" id="ARBA00022842"/>
    </source>
</evidence>
<dbReference type="InterPro" id="IPR022907">
    <property type="entry name" value="VapC_family"/>
</dbReference>
<dbReference type="GO" id="GO:0016787">
    <property type="term" value="F:hydrolase activity"/>
    <property type="evidence" value="ECO:0007669"/>
    <property type="project" value="UniProtKB-KW"/>
</dbReference>
<accession>A0A1F6VCV6</accession>
<proteinExistence type="inferred from homology"/>
<name>A0A1F6VCV6_9PROT</name>